<evidence type="ECO:0000313" key="3">
    <source>
        <dbReference type="Proteomes" id="UP001430848"/>
    </source>
</evidence>
<sequence length="343" mass="39589">MSYIIESGRQGECFWLDHRGDLTHKQDLKEDYIGKGVKEMNYRGVKDYSKWLWASEVVPEAGTPRGDDLTDGMRENGVDECKVPLGVKFHAPQFSAENYGEDLSGLTVSDFVNNPARINWITEPSRRRVRGGNPLLPILHPRAILSDPNPPVIWEDVNKQDIPVDCMTDDYYDENDHLVEASNDDRCVFMHIEPFQDQIQRCRDKNFKDRNVPQDFIDKNYPQKRSINHDPVAKQPRPSLQERHARTLVNDKNRHYGGSGTKQLCENPHSVGPSYANHKERYFCRMTDKTLWPFCNSKAGVLHDCFDAEAEVLVEKNKPLGKRAHHWDIIEDWHAGQRVKRAA</sequence>
<accession>A0ABR1PP63</accession>
<evidence type="ECO:0000313" key="2">
    <source>
        <dbReference type="EMBL" id="KAK7741555.1"/>
    </source>
</evidence>
<name>A0ABR1PP63_DIAER</name>
<evidence type="ECO:0000256" key="1">
    <source>
        <dbReference type="SAM" id="MobiDB-lite"/>
    </source>
</evidence>
<comment type="caution">
    <text evidence="2">The sequence shown here is derived from an EMBL/GenBank/DDBJ whole genome shotgun (WGS) entry which is preliminary data.</text>
</comment>
<dbReference type="Proteomes" id="UP001430848">
    <property type="component" value="Unassembled WGS sequence"/>
</dbReference>
<organism evidence="2 3">
    <name type="scientific">Diaporthe eres</name>
    <name type="common">Phomopsis oblonga</name>
    <dbReference type="NCBI Taxonomy" id="83184"/>
    <lineage>
        <taxon>Eukaryota</taxon>
        <taxon>Fungi</taxon>
        <taxon>Dikarya</taxon>
        <taxon>Ascomycota</taxon>
        <taxon>Pezizomycotina</taxon>
        <taxon>Sordariomycetes</taxon>
        <taxon>Sordariomycetidae</taxon>
        <taxon>Diaporthales</taxon>
        <taxon>Diaporthaceae</taxon>
        <taxon>Diaporthe</taxon>
        <taxon>Diaporthe eres species complex</taxon>
    </lineage>
</organism>
<dbReference type="EMBL" id="JAKNSF020000002">
    <property type="protein sequence ID" value="KAK7741555.1"/>
    <property type="molecule type" value="Genomic_DNA"/>
</dbReference>
<feature type="region of interest" description="Disordered" evidence="1">
    <location>
        <begin position="221"/>
        <end position="240"/>
    </location>
</feature>
<gene>
    <name evidence="2" type="ORF">SLS63_001112</name>
</gene>
<protein>
    <submittedName>
        <fullName evidence="2">Uncharacterized protein</fullName>
    </submittedName>
</protein>
<keyword evidence="3" id="KW-1185">Reference proteome</keyword>
<reference evidence="2 3" key="1">
    <citation type="submission" date="2024-02" db="EMBL/GenBank/DDBJ databases">
        <title>De novo assembly and annotation of 12 fungi associated with fruit tree decline syndrome in Ontario, Canada.</title>
        <authorList>
            <person name="Sulman M."/>
            <person name="Ellouze W."/>
            <person name="Ilyukhin E."/>
        </authorList>
    </citation>
    <scope>NUCLEOTIDE SEQUENCE [LARGE SCALE GENOMIC DNA]</scope>
    <source>
        <strain evidence="2 3">M169</strain>
    </source>
</reference>
<proteinExistence type="predicted"/>